<keyword evidence="2" id="KW-0862">Zinc</keyword>
<proteinExistence type="predicted"/>
<sequence>MGEKVGTAQHYMHPCEGWKIPTSLKDLLVISPSTFPSVQSQTGLTTNKQIKQQAACLKDSDTIPFLTGTTKEKEKQKPPGNKNEKLFTPTPFNPISYMLTPETAPSAPLSQNINHNLTFNPITPKPSLPDNGKYQFFPYHPITLAKPQEQLSTSIEENKIWCLANEDHKNTASIISSAVKLISSRDFLLPDGSKYCKWSLQMVPKFVASQPSAQVTTFIKLLQINPNDYPTTASYAAKMCDMVANFKDLNLSITKDAIVRICATVRNHNFTGPQSLLAIFQQPSQASGNLLTKNPIFLQSGSKIIHQQNTLSFNAVLSDFQTSNTSTYNDTAVVSNVARNNSCHICRQLGHWANECPHGKKPPPPKNQNLPSSQASFQQPPTPFYNPYFPIFVAPNMVPTPPTTLFSTYPFPPHNILTNLSKTTLPTTTNFIPINLLSSHLTHTDHYTLVNGPM</sequence>
<protein>
    <recommendedName>
        <fullName evidence="4">CCHC-type domain-containing protein</fullName>
    </recommendedName>
</protein>
<reference evidence="5 6" key="1">
    <citation type="submission" date="2015-08" db="EMBL/GenBank/DDBJ databases">
        <title>Next Generation Sequencing and Analysis of the Genome of Puccinia sorghi L Schw, the Causal Agent of Maize Common Rust.</title>
        <authorList>
            <person name="Rochi L."/>
            <person name="Burguener G."/>
            <person name="Darino M."/>
            <person name="Turjanski A."/>
            <person name="Kreff E."/>
            <person name="Dieguez M.J."/>
            <person name="Sacco F."/>
        </authorList>
    </citation>
    <scope>NUCLEOTIDE SEQUENCE [LARGE SCALE GENOMIC DNA]</scope>
    <source>
        <strain evidence="5 6">RO10H11247</strain>
    </source>
</reference>
<evidence type="ECO:0000313" key="6">
    <source>
        <dbReference type="Proteomes" id="UP000037035"/>
    </source>
</evidence>
<dbReference type="PROSITE" id="PS50158">
    <property type="entry name" value="ZF_CCHC"/>
    <property type="match status" value="1"/>
</dbReference>
<dbReference type="Pfam" id="PF00098">
    <property type="entry name" value="zf-CCHC"/>
    <property type="match status" value="1"/>
</dbReference>
<feature type="region of interest" description="Disordered" evidence="3">
    <location>
        <begin position="67"/>
        <end position="87"/>
    </location>
</feature>
<keyword evidence="6" id="KW-1185">Reference proteome</keyword>
<evidence type="ECO:0000259" key="4">
    <source>
        <dbReference type="PROSITE" id="PS50158"/>
    </source>
</evidence>
<accession>A0A0L6VS04</accession>
<feature type="region of interest" description="Disordered" evidence="3">
    <location>
        <begin position="357"/>
        <end position="377"/>
    </location>
</feature>
<evidence type="ECO:0000256" key="2">
    <source>
        <dbReference type="PROSITE-ProRule" id="PRU00047"/>
    </source>
</evidence>
<keyword evidence="2" id="KW-0479">Metal-binding</keyword>
<keyword evidence="1" id="KW-0507">mRNA processing</keyword>
<dbReference type="InterPro" id="IPR001878">
    <property type="entry name" value="Znf_CCHC"/>
</dbReference>
<gene>
    <name evidence="5" type="ORF">VP01_1139g1</name>
</gene>
<dbReference type="SUPFAM" id="SSF57756">
    <property type="entry name" value="Retrovirus zinc finger-like domains"/>
    <property type="match status" value="1"/>
</dbReference>
<feature type="domain" description="CCHC-type" evidence="4">
    <location>
        <begin position="343"/>
        <end position="357"/>
    </location>
</feature>
<dbReference type="GO" id="GO:0003676">
    <property type="term" value="F:nucleic acid binding"/>
    <property type="evidence" value="ECO:0007669"/>
    <property type="project" value="InterPro"/>
</dbReference>
<evidence type="ECO:0000313" key="5">
    <source>
        <dbReference type="EMBL" id="KNZ63474.1"/>
    </source>
</evidence>
<keyword evidence="2" id="KW-0863">Zinc-finger</keyword>
<dbReference type="GO" id="GO:0008270">
    <property type="term" value="F:zinc ion binding"/>
    <property type="evidence" value="ECO:0007669"/>
    <property type="project" value="UniProtKB-KW"/>
</dbReference>
<dbReference type="AlphaFoldDB" id="A0A0L6VS04"/>
<comment type="caution">
    <text evidence="5">The sequence shown here is derived from an EMBL/GenBank/DDBJ whole genome shotgun (WGS) entry which is preliminary data.</text>
</comment>
<dbReference type="OrthoDB" id="2519186at2759"/>
<feature type="compositionally biased region" description="Basic and acidic residues" evidence="3">
    <location>
        <begin position="70"/>
        <end position="85"/>
    </location>
</feature>
<evidence type="ECO:0000256" key="3">
    <source>
        <dbReference type="SAM" id="MobiDB-lite"/>
    </source>
</evidence>
<name>A0A0L6VS04_9BASI</name>
<dbReference type="VEuPathDB" id="FungiDB:VP01_1139g1"/>
<dbReference type="GO" id="GO:0006397">
    <property type="term" value="P:mRNA processing"/>
    <property type="evidence" value="ECO:0007669"/>
    <property type="project" value="UniProtKB-KW"/>
</dbReference>
<dbReference type="InterPro" id="IPR036875">
    <property type="entry name" value="Znf_CCHC_sf"/>
</dbReference>
<feature type="compositionally biased region" description="Polar residues" evidence="3">
    <location>
        <begin position="367"/>
        <end position="377"/>
    </location>
</feature>
<dbReference type="EMBL" id="LAVV01001554">
    <property type="protein sequence ID" value="KNZ63474.1"/>
    <property type="molecule type" value="Genomic_DNA"/>
</dbReference>
<dbReference type="Proteomes" id="UP000037035">
    <property type="component" value="Unassembled WGS sequence"/>
</dbReference>
<organism evidence="5 6">
    <name type="scientific">Puccinia sorghi</name>
    <dbReference type="NCBI Taxonomy" id="27349"/>
    <lineage>
        <taxon>Eukaryota</taxon>
        <taxon>Fungi</taxon>
        <taxon>Dikarya</taxon>
        <taxon>Basidiomycota</taxon>
        <taxon>Pucciniomycotina</taxon>
        <taxon>Pucciniomycetes</taxon>
        <taxon>Pucciniales</taxon>
        <taxon>Pucciniaceae</taxon>
        <taxon>Puccinia</taxon>
    </lineage>
</organism>
<evidence type="ECO:0000256" key="1">
    <source>
        <dbReference type="ARBA" id="ARBA00022664"/>
    </source>
</evidence>
<dbReference type="Gene3D" id="4.10.60.10">
    <property type="entry name" value="Zinc finger, CCHC-type"/>
    <property type="match status" value="1"/>
</dbReference>